<dbReference type="InterPro" id="IPR032632">
    <property type="entry name" value="Peptidase_M16_M"/>
</dbReference>
<dbReference type="FunFam" id="3.30.830.10:FF:000012">
    <property type="entry name" value="Protease 3"/>
    <property type="match status" value="1"/>
</dbReference>
<name>A0AAE0KW40_9CHLO</name>
<evidence type="ECO:0000256" key="6">
    <source>
        <dbReference type="ARBA" id="ARBA00022833"/>
    </source>
</evidence>
<evidence type="ECO:0000256" key="4">
    <source>
        <dbReference type="ARBA" id="ARBA00022723"/>
    </source>
</evidence>
<evidence type="ECO:0000256" key="8">
    <source>
        <dbReference type="RuleBase" id="RU004447"/>
    </source>
</evidence>
<dbReference type="AlphaFoldDB" id="A0AAE0KW40"/>
<dbReference type="Pfam" id="PF00675">
    <property type="entry name" value="Peptidase_M16"/>
    <property type="match status" value="1"/>
</dbReference>
<evidence type="ECO:0000259" key="10">
    <source>
        <dbReference type="Pfam" id="PF00675"/>
    </source>
</evidence>
<evidence type="ECO:0000259" key="11">
    <source>
        <dbReference type="Pfam" id="PF05193"/>
    </source>
</evidence>
<sequence>MDVRAGFFSDPDDIPGLAHFLEHMLFYSSEKYPKEDEYSKFIQENGGRTNAYTMEENTNYHFNISQDHLAGALDRFAQFFVCPTISKDGVDRELNAVDSENDKNLLSDAWRRQQLWKHMSRATHPYHKFGTGSLKTLSEGPKARNQDTREELLKFYTNQYSANLMGLAVYGAEPLDTLQALVEEAFTPIVDRSLRPPEFDPEPFGEEHTGILLRALPTCDGNVLELQWLTPAELPTYKSIPSHYVSHLLGHEGEGSIFALLKEKGWASGLSSGGGHDSFTAASTFSVRVDLTEGGHANVCEVIGIIFQYIDLVSREGVQQWFFDELKAVQEVRFNFRDKQEPAGYCRLLAGSLQFFPAREVMLASHAVPQVYDPEEVRAVLRCLTRERVRILWASKSFEDAVTTQEPWYTTKYHQERVPSEWLSAWASAERYPELHLPAPNEFIPTDFSIKVPKVDANVLCVPKVIRETPLTRLWYKPDTRFQAPKAFIYLDFTSPVAYSSPENSVLTRLFTKMLTDKLNAFAYYAEVAGLGYSVHNTQQGFQIVASGYNHKLMLLVMKILEVMADFKGVDVERFFPVRERLQQDYINVRYEQPYQRIVYNSSLLLEADRWHVEEYEAVVGNVTPKQLEEFVPCLMGRLFAETFISGNITVGEAETLMTSVEEMLKSRLNTQPLFPGQHKQQRVLKLKASPSVRFTEPCPNPVETNSAMDAMFQIGPDDPFMNSVAELFVQLGQRSAFHQLRTVEQLGYIVFLVCRDDQCVRSIHFLIQSSAYSCDHIEGRIESFIIGLHDILKNLSDTEFAENVQALATMKLEKPKTPAAEARRNWREIESMTHQFDRYEREVDVLRSLTQQDVLTFYEQNIAQGPTRRKLAFYVSSSTQPSEARPQFLPPPSPLCEPGSFSVAVSTKEAADTSGSAPVSTPVAQADGGSGAEKVIHVSRSNLHAFKRSAELYPSVGSPPVSML</sequence>
<dbReference type="InterPro" id="IPR054734">
    <property type="entry name" value="PqqF-like_C_4"/>
</dbReference>
<evidence type="ECO:0000313" key="14">
    <source>
        <dbReference type="EMBL" id="KAK3262595.1"/>
    </source>
</evidence>
<gene>
    <name evidence="14" type="ORF">CYMTET_28558</name>
</gene>
<protein>
    <recommendedName>
        <fullName evidence="16">Insulin-degrading enzyme</fullName>
    </recommendedName>
</protein>
<dbReference type="PROSITE" id="PS00143">
    <property type="entry name" value="INSULINASE"/>
    <property type="match status" value="1"/>
</dbReference>
<comment type="similarity">
    <text evidence="2 8">Belongs to the peptidase M16 family.</text>
</comment>
<dbReference type="Pfam" id="PF22456">
    <property type="entry name" value="PqqF-like_C_4"/>
    <property type="match status" value="1"/>
</dbReference>
<feature type="compositionally biased region" description="Polar residues" evidence="9">
    <location>
        <begin position="914"/>
        <end position="924"/>
    </location>
</feature>
<dbReference type="EMBL" id="LGRX02016083">
    <property type="protein sequence ID" value="KAK3262595.1"/>
    <property type="molecule type" value="Genomic_DNA"/>
</dbReference>
<dbReference type="FunFam" id="3.30.830.10:FF:000003">
    <property type="entry name" value="Insulin-degrading enzyme"/>
    <property type="match status" value="1"/>
</dbReference>
<dbReference type="PANTHER" id="PTHR43690">
    <property type="entry name" value="NARDILYSIN"/>
    <property type="match status" value="1"/>
</dbReference>
<dbReference type="InterPro" id="IPR001431">
    <property type="entry name" value="Pept_M16_Zn_BS"/>
</dbReference>
<accession>A0AAE0KW40</accession>
<evidence type="ECO:0000256" key="1">
    <source>
        <dbReference type="ARBA" id="ARBA00001947"/>
    </source>
</evidence>
<feature type="domain" description="Peptidase M16 C-terminal" evidence="11">
    <location>
        <begin position="148"/>
        <end position="328"/>
    </location>
</feature>
<dbReference type="InterPro" id="IPR050626">
    <property type="entry name" value="Peptidase_M16"/>
</dbReference>
<dbReference type="InterPro" id="IPR011765">
    <property type="entry name" value="Pept_M16_N"/>
</dbReference>
<evidence type="ECO:0000256" key="7">
    <source>
        <dbReference type="ARBA" id="ARBA00023049"/>
    </source>
</evidence>
<dbReference type="Pfam" id="PF16187">
    <property type="entry name" value="Peptidase_M16_M"/>
    <property type="match status" value="1"/>
</dbReference>
<dbReference type="GO" id="GO:0046872">
    <property type="term" value="F:metal ion binding"/>
    <property type="evidence" value="ECO:0007669"/>
    <property type="project" value="UniProtKB-KW"/>
</dbReference>
<dbReference type="GO" id="GO:0005829">
    <property type="term" value="C:cytosol"/>
    <property type="evidence" value="ECO:0007669"/>
    <property type="project" value="TreeGrafter"/>
</dbReference>
<keyword evidence="3" id="KW-0645">Protease</keyword>
<dbReference type="GO" id="GO:0004222">
    <property type="term" value="F:metalloendopeptidase activity"/>
    <property type="evidence" value="ECO:0007669"/>
    <property type="project" value="InterPro"/>
</dbReference>
<evidence type="ECO:0000259" key="13">
    <source>
        <dbReference type="Pfam" id="PF22456"/>
    </source>
</evidence>
<organism evidence="14 15">
    <name type="scientific">Cymbomonas tetramitiformis</name>
    <dbReference type="NCBI Taxonomy" id="36881"/>
    <lineage>
        <taxon>Eukaryota</taxon>
        <taxon>Viridiplantae</taxon>
        <taxon>Chlorophyta</taxon>
        <taxon>Pyramimonadophyceae</taxon>
        <taxon>Pyramimonadales</taxon>
        <taxon>Pyramimonadaceae</taxon>
        <taxon>Cymbomonas</taxon>
    </lineage>
</organism>
<reference evidence="14 15" key="1">
    <citation type="journal article" date="2015" name="Genome Biol. Evol.">
        <title>Comparative Genomics of a Bacterivorous Green Alga Reveals Evolutionary Causalities and Consequences of Phago-Mixotrophic Mode of Nutrition.</title>
        <authorList>
            <person name="Burns J.A."/>
            <person name="Paasch A."/>
            <person name="Narechania A."/>
            <person name="Kim E."/>
        </authorList>
    </citation>
    <scope>NUCLEOTIDE SEQUENCE [LARGE SCALE GENOMIC DNA]</scope>
    <source>
        <strain evidence="14 15">PLY_AMNH</strain>
    </source>
</reference>
<evidence type="ECO:0000256" key="5">
    <source>
        <dbReference type="ARBA" id="ARBA00022801"/>
    </source>
</evidence>
<feature type="domain" description="Peptidase M16 N-terminal" evidence="10">
    <location>
        <begin position="2"/>
        <end position="119"/>
    </location>
</feature>
<dbReference type="SUPFAM" id="SSF63411">
    <property type="entry name" value="LuxS/MPP-like metallohydrolase"/>
    <property type="match status" value="4"/>
</dbReference>
<keyword evidence="6" id="KW-0862">Zinc</keyword>
<keyword evidence="4" id="KW-0479">Metal-binding</keyword>
<evidence type="ECO:0000256" key="2">
    <source>
        <dbReference type="ARBA" id="ARBA00007261"/>
    </source>
</evidence>
<feature type="domain" description="Coenzyme PQQ synthesis protein F-like C-terminal lobe" evidence="13">
    <location>
        <begin position="729"/>
        <end position="827"/>
    </location>
</feature>
<evidence type="ECO:0000256" key="9">
    <source>
        <dbReference type="SAM" id="MobiDB-lite"/>
    </source>
</evidence>
<evidence type="ECO:0000259" key="12">
    <source>
        <dbReference type="Pfam" id="PF16187"/>
    </source>
</evidence>
<keyword evidence="5" id="KW-0378">Hydrolase</keyword>
<dbReference type="Proteomes" id="UP001190700">
    <property type="component" value="Unassembled WGS sequence"/>
</dbReference>
<evidence type="ECO:0000313" key="15">
    <source>
        <dbReference type="Proteomes" id="UP001190700"/>
    </source>
</evidence>
<keyword evidence="15" id="KW-1185">Reference proteome</keyword>
<keyword evidence="7" id="KW-0482">Metalloprotease</keyword>
<dbReference type="Pfam" id="PF05193">
    <property type="entry name" value="Peptidase_M16_C"/>
    <property type="match status" value="1"/>
</dbReference>
<dbReference type="GO" id="GO:0005739">
    <property type="term" value="C:mitochondrion"/>
    <property type="evidence" value="ECO:0007669"/>
    <property type="project" value="TreeGrafter"/>
</dbReference>
<evidence type="ECO:0000256" key="3">
    <source>
        <dbReference type="ARBA" id="ARBA00022670"/>
    </source>
</evidence>
<feature type="domain" description="Peptidase M16 middle/third" evidence="12">
    <location>
        <begin position="334"/>
        <end position="616"/>
    </location>
</feature>
<comment type="cofactor">
    <cofactor evidence="1">
        <name>Zn(2+)</name>
        <dbReference type="ChEBI" id="CHEBI:29105"/>
    </cofactor>
</comment>
<dbReference type="InterPro" id="IPR011249">
    <property type="entry name" value="Metalloenz_LuxS/M16"/>
</dbReference>
<comment type="caution">
    <text evidence="14">The sequence shown here is derived from an EMBL/GenBank/DDBJ whole genome shotgun (WGS) entry which is preliminary data.</text>
</comment>
<dbReference type="InterPro" id="IPR007863">
    <property type="entry name" value="Peptidase_M16_C"/>
</dbReference>
<proteinExistence type="inferred from homology"/>
<dbReference type="FunFam" id="3.30.830.10:FF:000005">
    <property type="entry name" value="nardilysin isoform X1"/>
    <property type="match status" value="1"/>
</dbReference>
<evidence type="ECO:0008006" key="16">
    <source>
        <dbReference type="Google" id="ProtNLM"/>
    </source>
</evidence>
<dbReference type="GO" id="GO:0043171">
    <property type="term" value="P:peptide catabolic process"/>
    <property type="evidence" value="ECO:0007669"/>
    <property type="project" value="TreeGrafter"/>
</dbReference>
<feature type="region of interest" description="Disordered" evidence="9">
    <location>
        <begin position="909"/>
        <end position="933"/>
    </location>
</feature>
<dbReference type="PANTHER" id="PTHR43690:SF18">
    <property type="entry name" value="INSULIN-DEGRADING ENZYME-RELATED"/>
    <property type="match status" value="1"/>
</dbReference>
<dbReference type="GO" id="GO:0051603">
    <property type="term" value="P:proteolysis involved in protein catabolic process"/>
    <property type="evidence" value="ECO:0007669"/>
    <property type="project" value="TreeGrafter"/>
</dbReference>
<dbReference type="Gene3D" id="3.30.830.10">
    <property type="entry name" value="Metalloenzyme, LuxS/M16 peptidase-like"/>
    <property type="match status" value="4"/>
</dbReference>